<feature type="domain" description="Outer membrane protein beta-barrel" evidence="3">
    <location>
        <begin position="434"/>
        <end position="897"/>
    </location>
</feature>
<evidence type="ECO:0000259" key="3">
    <source>
        <dbReference type="Pfam" id="PF14905"/>
    </source>
</evidence>
<evidence type="ECO:0000256" key="1">
    <source>
        <dbReference type="SAM" id="MobiDB-lite"/>
    </source>
</evidence>
<reference evidence="4 5" key="1">
    <citation type="submission" date="2018-03" db="EMBL/GenBank/DDBJ databases">
        <title>Genomic Encyclopedia of Type Strains, Phase III (KMG-III): the genomes of soil and plant-associated and newly described type strains.</title>
        <authorList>
            <person name="Whitman W."/>
        </authorList>
    </citation>
    <scope>NUCLEOTIDE SEQUENCE [LARGE SCALE GENOMIC DNA]</scope>
    <source>
        <strain evidence="4 5">CGMCC 1.9313</strain>
    </source>
</reference>
<evidence type="ECO:0000256" key="2">
    <source>
        <dbReference type="SAM" id="SignalP"/>
    </source>
</evidence>
<sequence>MKPVLFFFLITLFSSVLYAQSARDVSGVVLDSTGTSVIAATVKLTSSGDTLFTRTDIDGKYAFKNVRSSQFLISVSSLGYKSFNQRFLFPEGTTPLKLKVITLKTQSNLLNEVLVSGALPITVKEDTIEYRASDFPVRENSVVEDVLKKLPGIEVDKDGNVTTQGKSVTRVRVNGKDFFDGDLKTATRNLPAEIIENIQLVDDYGDQANASGIRTGDPDKILNITISPSKNKGVIANGVAGGGNDSRYIASGMGRIMNNDEQVSFMFNLNNTNANLFDFAGGGNQRGGRFRGAGGGRGGNSGGITNTQAGGFDYRKDLSKKITVFGSYRVSASNNNAITDRISETITGGREILTIQNSRSERDNVNQGLNLNLEYKIDSLNFLKIAPSLNLSSSKSDNLSARQITELVRQNQNTISSSDASSPAFGADILYNKRFLKPGRNFSLNYSFNKSYNQNDQNVADAFEFYDTGGIFVADSASNRLIYTDNERFNNELNVTYSEPLGVYSRLDFSYALSRSEYDNSRITNLEGAGGYLRSDSLSNVFDYSFTTNRFGLSYRYDRDKLYNFSIGLAAQPTSLKGYSETNNVRAGKDGFNFFPSVRFSYNFAKTVSLRINYSGASSEPSFEQIQPVVDLSNPQSPVIGNPNLKSSLNQSLNIEYNNTSAETGSYFSAGLRGNLVSDRIINNTIRVRQPVIKGSDTTYNLIQERRFLNEDGYYTSNGYYRWSKPFKDRKYRLQLGGSVNYTNDISYVDNEKNIGKNWTFSQMARIQINPNENIDITPGVNYRYGFVNYSLPNSIDAKNSTVSLDLNAKIYFLKTWIIGFDGSKNINSGFGRVNTNPLVINSYLEKQLFNRKGGLRLQGYDLLNQAAGVTFSQGDNGYSSSNTNLLTRYFLLTFSYRFNKFAGRTQNNDSRGGGERREGGFRPGGGGPPGGRGF</sequence>
<dbReference type="GO" id="GO:0004180">
    <property type="term" value="F:carboxypeptidase activity"/>
    <property type="evidence" value="ECO:0007669"/>
    <property type="project" value="UniProtKB-KW"/>
</dbReference>
<comment type="caution">
    <text evidence="4">The sequence shown here is derived from an EMBL/GenBank/DDBJ whole genome shotgun (WGS) entry which is preliminary data.</text>
</comment>
<keyword evidence="5" id="KW-1185">Reference proteome</keyword>
<dbReference type="InterPro" id="IPR008969">
    <property type="entry name" value="CarboxyPept-like_regulatory"/>
</dbReference>
<dbReference type="Pfam" id="PF13620">
    <property type="entry name" value="CarboxypepD_reg"/>
    <property type="match status" value="1"/>
</dbReference>
<evidence type="ECO:0000313" key="5">
    <source>
        <dbReference type="Proteomes" id="UP000238034"/>
    </source>
</evidence>
<gene>
    <name evidence="4" type="ORF">B0I27_103248</name>
</gene>
<dbReference type="EMBL" id="PVTH01000003">
    <property type="protein sequence ID" value="PRY53778.1"/>
    <property type="molecule type" value="Genomic_DNA"/>
</dbReference>
<feature type="region of interest" description="Disordered" evidence="1">
    <location>
        <begin position="906"/>
        <end position="935"/>
    </location>
</feature>
<dbReference type="Proteomes" id="UP000238034">
    <property type="component" value="Unassembled WGS sequence"/>
</dbReference>
<dbReference type="AlphaFoldDB" id="A0A2T0U7E5"/>
<dbReference type="Gene3D" id="2.60.40.1120">
    <property type="entry name" value="Carboxypeptidase-like, regulatory domain"/>
    <property type="match status" value="1"/>
</dbReference>
<feature type="signal peptide" evidence="2">
    <location>
        <begin position="1"/>
        <end position="19"/>
    </location>
</feature>
<keyword evidence="4" id="KW-0121">Carboxypeptidase</keyword>
<dbReference type="InterPro" id="IPR041700">
    <property type="entry name" value="OMP_b-brl_3"/>
</dbReference>
<dbReference type="Pfam" id="PF14905">
    <property type="entry name" value="OMP_b-brl_3"/>
    <property type="match status" value="1"/>
</dbReference>
<keyword evidence="4" id="KW-0645">Protease</keyword>
<dbReference type="SUPFAM" id="SSF56935">
    <property type="entry name" value="Porins"/>
    <property type="match status" value="1"/>
</dbReference>
<keyword evidence="4" id="KW-0378">Hydrolase</keyword>
<evidence type="ECO:0000313" key="4">
    <source>
        <dbReference type="EMBL" id="PRY53778.1"/>
    </source>
</evidence>
<keyword evidence="2" id="KW-0732">Signal</keyword>
<feature type="chain" id="PRO_5015536197" evidence="2">
    <location>
        <begin position="20"/>
        <end position="935"/>
    </location>
</feature>
<dbReference type="RefSeq" id="WP_181276699.1">
    <property type="nucleotide sequence ID" value="NZ_PVTH01000003.1"/>
</dbReference>
<feature type="compositionally biased region" description="Gly residues" evidence="1">
    <location>
        <begin position="922"/>
        <end position="935"/>
    </location>
</feature>
<name>A0A2T0U7E5_9SPHI</name>
<proteinExistence type="predicted"/>
<dbReference type="SUPFAM" id="SSF49464">
    <property type="entry name" value="Carboxypeptidase regulatory domain-like"/>
    <property type="match status" value="1"/>
</dbReference>
<accession>A0A2T0U7E5</accession>
<organism evidence="4 5">
    <name type="scientific">Arcticibacter pallidicorallinus</name>
    <dbReference type="NCBI Taxonomy" id="1259464"/>
    <lineage>
        <taxon>Bacteria</taxon>
        <taxon>Pseudomonadati</taxon>
        <taxon>Bacteroidota</taxon>
        <taxon>Sphingobacteriia</taxon>
        <taxon>Sphingobacteriales</taxon>
        <taxon>Sphingobacteriaceae</taxon>
        <taxon>Arcticibacter</taxon>
    </lineage>
</organism>
<protein>
    <submittedName>
        <fullName evidence="4">Carboxypeptidase-like protein</fullName>
    </submittedName>
</protein>